<feature type="region of interest" description="Disordered" evidence="1">
    <location>
        <begin position="1"/>
        <end position="25"/>
    </location>
</feature>
<evidence type="ECO:0000256" key="2">
    <source>
        <dbReference type="SAM" id="Phobius"/>
    </source>
</evidence>
<evidence type="ECO:0000313" key="4">
    <source>
        <dbReference type="Proteomes" id="UP000545507"/>
    </source>
</evidence>
<dbReference type="AlphaFoldDB" id="A0A7Y8KWJ7"/>
<dbReference type="EMBL" id="VYGV01000006">
    <property type="protein sequence ID" value="NWF44607.1"/>
    <property type="molecule type" value="Genomic_DNA"/>
</dbReference>
<dbReference type="Proteomes" id="UP000545507">
    <property type="component" value="Unassembled WGS sequence"/>
</dbReference>
<keyword evidence="2" id="KW-0812">Transmembrane</keyword>
<keyword evidence="4" id="KW-1185">Reference proteome</keyword>
<feature type="transmembrane region" description="Helical" evidence="2">
    <location>
        <begin position="86"/>
        <end position="107"/>
    </location>
</feature>
<keyword evidence="2" id="KW-1133">Transmembrane helix</keyword>
<reference evidence="3 4" key="1">
    <citation type="submission" date="2019-09" db="EMBL/GenBank/DDBJ databases">
        <title>Hydrogenophaga aromatica sp. nov., isolated from a para-xylene-degrading enrichment culture.</title>
        <authorList>
            <person name="Tancsics A."/>
            <person name="Banerjee S."/>
        </authorList>
    </citation>
    <scope>NUCLEOTIDE SEQUENCE [LARGE SCALE GENOMIC DNA]</scope>
    <source>
        <strain evidence="3 4">D2P1</strain>
    </source>
</reference>
<gene>
    <name evidence="3" type="ORF">F3K02_04975</name>
</gene>
<evidence type="ECO:0000256" key="1">
    <source>
        <dbReference type="SAM" id="MobiDB-lite"/>
    </source>
</evidence>
<feature type="transmembrane region" description="Helical" evidence="2">
    <location>
        <begin position="54"/>
        <end position="74"/>
    </location>
</feature>
<accession>A0A7Y8KWJ7</accession>
<name>A0A7Y8KWJ7_9BURK</name>
<proteinExistence type="predicted"/>
<comment type="caution">
    <text evidence="3">The sequence shown here is derived from an EMBL/GenBank/DDBJ whole genome shotgun (WGS) entry which is preliminary data.</text>
</comment>
<keyword evidence="2" id="KW-0472">Membrane</keyword>
<evidence type="ECO:0000313" key="3">
    <source>
        <dbReference type="EMBL" id="NWF44607.1"/>
    </source>
</evidence>
<organism evidence="3 4">
    <name type="scientific">Hydrogenophaga aromaticivorans</name>
    <dbReference type="NCBI Taxonomy" id="2610898"/>
    <lineage>
        <taxon>Bacteria</taxon>
        <taxon>Pseudomonadati</taxon>
        <taxon>Pseudomonadota</taxon>
        <taxon>Betaproteobacteria</taxon>
        <taxon>Burkholderiales</taxon>
        <taxon>Comamonadaceae</taxon>
        <taxon>Hydrogenophaga</taxon>
    </lineage>
</organism>
<dbReference type="RefSeq" id="WP_177133938.1">
    <property type="nucleotide sequence ID" value="NZ_VYGV01000006.1"/>
</dbReference>
<feature type="transmembrane region" description="Helical" evidence="2">
    <location>
        <begin position="119"/>
        <end position="137"/>
    </location>
</feature>
<sequence length="138" mass="15484">MDPTFADGRSSAGHQGRIPAQDGSGFRRHDRVFVDAPVTGHPSSQWSFGSLIRFLLLHALILGVINLAMGWVWFQADHRNEFSGLFLVMALYAVPVLILLAVPFHAWIHRKSAHDRKHLMALAVTMVCVGFFNLIYFV</sequence>
<protein>
    <submittedName>
        <fullName evidence="3">Uncharacterized protein</fullName>
    </submittedName>
</protein>